<sequence>MLRLRSKITDNKALCGARASIDQIGMIIMDSRQTALQAWLGPALRKTFADHDWGSPGSGELIAASADASFRRYFRWVDGPRTLIIMDAPPEHEDTRPFVKVAALLAEAGVRVPHIYASDVEQGFLLLEDVGDRTFLEAMQEGMLTEERQRLFRSAIDQLIAWQLSSRPGVLPDYDEAVLRRELGLFPEWFVARHLSRQFTDSEQDDWEALCSVLLQSILAEPRVFVHRDYMPRNLMAATGTPAVLDFQDALYGPLSYDVTCLFADAFFSWPAAERVAWVQVYWDKAQAAGLPVPANFDTFINQSRLMGVQRHLKVLGIFARIRYRDGKPRYLEDAPRFVAYLREACAADQRLAPLQRLLDSLELQA</sequence>
<dbReference type="STRING" id="487184.SAMN05216421_0011"/>
<reference evidence="5" key="1">
    <citation type="submission" date="2016-10" db="EMBL/GenBank/DDBJ databases">
        <authorList>
            <person name="Varghese N."/>
            <person name="Submissions S."/>
        </authorList>
    </citation>
    <scope>NUCLEOTIDE SEQUENCE [LARGE SCALE GENOMIC DNA]</scope>
    <source>
        <strain evidence="5">NRRL B-51270</strain>
    </source>
</reference>
<dbReference type="SUPFAM" id="SSF56112">
    <property type="entry name" value="Protein kinase-like (PK-like)"/>
    <property type="match status" value="1"/>
</dbReference>
<dbReference type="AlphaFoldDB" id="A0A1H1L2L4"/>
<dbReference type="InterPro" id="IPR011009">
    <property type="entry name" value="Kinase-like_dom_sf"/>
</dbReference>
<evidence type="ECO:0000256" key="1">
    <source>
        <dbReference type="ARBA" id="ARBA00022741"/>
    </source>
</evidence>
<dbReference type="InterPro" id="IPR002575">
    <property type="entry name" value="Aminoglycoside_PTrfase"/>
</dbReference>
<dbReference type="PANTHER" id="PTHR33540:SF1">
    <property type="entry name" value="N-ACETYLMURAMATE_N-ACETYLGLUCOSAMINE KINASE"/>
    <property type="match status" value="1"/>
</dbReference>
<dbReference type="Pfam" id="PF01636">
    <property type="entry name" value="APH"/>
    <property type="match status" value="1"/>
</dbReference>
<dbReference type="Proteomes" id="UP000243207">
    <property type="component" value="Chromosome I"/>
</dbReference>
<dbReference type="Gene3D" id="3.90.1200.10">
    <property type="match status" value="1"/>
</dbReference>
<evidence type="ECO:0000313" key="5">
    <source>
        <dbReference type="Proteomes" id="UP000243207"/>
    </source>
</evidence>
<accession>A0A1H1L2L4</accession>
<gene>
    <name evidence="4" type="ORF">SAMN05216421_0011</name>
</gene>
<keyword evidence="1" id="KW-0547">Nucleotide-binding</keyword>
<name>A0A1H1L2L4_9GAMM</name>
<feature type="domain" description="Aminoglycoside phosphotransferase" evidence="3">
    <location>
        <begin position="63"/>
        <end position="289"/>
    </location>
</feature>
<organism evidence="4 5">
    <name type="scientific">Halopseudomonas xinjiangensis</name>
    <dbReference type="NCBI Taxonomy" id="487184"/>
    <lineage>
        <taxon>Bacteria</taxon>
        <taxon>Pseudomonadati</taxon>
        <taxon>Pseudomonadota</taxon>
        <taxon>Gammaproteobacteria</taxon>
        <taxon>Pseudomonadales</taxon>
        <taxon>Pseudomonadaceae</taxon>
        <taxon>Halopseudomonas</taxon>
    </lineage>
</organism>
<dbReference type="EMBL" id="LT629736">
    <property type="protein sequence ID" value="SDR68637.1"/>
    <property type="molecule type" value="Genomic_DNA"/>
</dbReference>
<evidence type="ECO:0000259" key="3">
    <source>
        <dbReference type="Pfam" id="PF01636"/>
    </source>
</evidence>
<protein>
    <recommendedName>
        <fullName evidence="3">Aminoglycoside phosphotransferase domain-containing protein</fullName>
    </recommendedName>
</protein>
<dbReference type="GO" id="GO:0005524">
    <property type="term" value="F:ATP binding"/>
    <property type="evidence" value="ECO:0007669"/>
    <property type="project" value="UniProtKB-KW"/>
</dbReference>
<proteinExistence type="predicted"/>
<keyword evidence="5" id="KW-1185">Reference proteome</keyword>
<keyword evidence="2" id="KW-0067">ATP-binding</keyword>
<dbReference type="PANTHER" id="PTHR33540">
    <property type="entry name" value="TRNA THREONYLCARBAMOYLADENOSINE BIOSYNTHESIS PROTEIN TSAE"/>
    <property type="match status" value="1"/>
</dbReference>
<evidence type="ECO:0000256" key="2">
    <source>
        <dbReference type="ARBA" id="ARBA00022840"/>
    </source>
</evidence>
<evidence type="ECO:0000313" key="4">
    <source>
        <dbReference type="EMBL" id="SDR68637.1"/>
    </source>
</evidence>
<dbReference type="Gene3D" id="3.30.200.20">
    <property type="entry name" value="Phosphorylase Kinase, domain 1"/>
    <property type="match status" value="1"/>
</dbReference>